<dbReference type="RefSeq" id="WP_227178813.1">
    <property type="nucleotide sequence ID" value="NZ_JAJBZT010000002.1"/>
</dbReference>
<keyword evidence="3" id="KW-1185">Reference proteome</keyword>
<evidence type="ECO:0000313" key="3">
    <source>
        <dbReference type="Proteomes" id="UP001165395"/>
    </source>
</evidence>
<organism evidence="2 3">
    <name type="scientific">Leeia speluncae</name>
    <dbReference type="NCBI Taxonomy" id="2884804"/>
    <lineage>
        <taxon>Bacteria</taxon>
        <taxon>Pseudomonadati</taxon>
        <taxon>Pseudomonadota</taxon>
        <taxon>Betaproteobacteria</taxon>
        <taxon>Neisseriales</taxon>
        <taxon>Leeiaceae</taxon>
        <taxon>Leeia</taxon>
    </lineage>
</organism>
<accession>A0ABS8D3N6</accession>
<comment type="caution">
    <text evidence="2">The sequence shown here is derived from an EMBL/GenBank/DDBJ whole genome shotgun (WGS) entry which is preliminary data.</text>
</comment>
<sequence length="65" mass="7473">MEAELNLLEERIVTLTLLCQKIREENHDLLTQLQAEREQNSLLSGKIVSASERLEQLLSRLPEDA</sequence>
<name>A0ABS8D3N6_9NEIS</name>
<evidence type="ECO:0000256" key="1">
    <source>
        <dbReference type="SAM" id="Coils"/>
    </source>
</evidence>
<protein>
    <recommendedName>
        <fullName evidence="4">Cell division protein ZapB</fullName>
    </recommendedName>
</protein>
<feature type="coiled-coil region" evidence="1">
    <location>
        <begin position="5"/>
        <end position="39"/>
    </location>
</feature>
<evidence type="ECO:0000313" key="2">
    <source>
        <dbReference type="EMBL" id="MCB6182757.1"/>
    </source>
</evidence>
<gene>
    <name evidence="2" type="ORF">LIN78_04210</name>
</gene>
<dbReference type="Proteomes" id="UP001165395">
    <property type="component" value="Unassembled WGS sequence"/>
</dbReference>
<proteinExistence type="predicted"/>
<evidence type="ECO:0008006" key="4">
    <source>
        <dbReference type="Google" id="ProtNLM"/>
    </source>
</evidence>
<dbReference type="EMBL" id="JAJBZT010000002">
    <property type="protein sequence ID" value="MCB6182757.1"/>
    <property type="molecule type" value="Genomic_DNA"/>
</dbReference>
<reference evidence="2" key="1">
    <citation type="submission" date="2021-10" db="EMBL/GenBank/DDBJ databases">
        <title>The complete genome sequence of Leeia sp. TBRC 13508.</title>
        <authorList>
            <person name="Charoenyingcharoen P."/>
            <person name="Yukphan P."/>
        </authorList>
    </citation>
    <scope>NUCLEOTIDE SEQUENCE</scope>
    <source>
        <strain evidence="2">TBRC 13508</strain>
    </source>
</reference>
<keyword evidence="1" id="KW-0175">Coiled coil</keyword>